<evidence type="ECO:0000256" key="1">
    <source>
        <dbReference type="SAM" id="MobiDB-lite"/>
    </source>
</evidence>
<protein>
    <submittedName>
        <fullName evidence="3">Uncharacterized protein</fullName>
    </submittedName>
</protein>
<organism evidence="3 4">
    <name type="scientific">Pseudocohnilembus persalinus</name>
    <name type="common">Ciliate</name>
    <dbReference type="NCBI Taxonomy" id="266149"/>
    <lineage>
        <taxon>Eukaryota</taxon>
        <taxon>Sar</taxon>
        <taxon>Alveolata</taxon>
        <taxon>Ciliophora</taxon>
        <taxon>Intramacronucleata</taxon>
        <taxon>Oligohymenophorea</taxon>
        <taxon>Scuticociliatia</taxon>
        <taxon>Philasterida</taxon>
        <taxon>Pseudocohnilembidae</taxon>
        <taxon>Pseudocohnilembus</taxon>
    </lineage>
</organism>
<evidence type="ECO:0000313" key="3">
    <source>
        <dbReference type="EMBL" id="KRX09550.1"/>
    </source>
</evidence>
<keyword evidence="2" id="KW-1133">Transmembrane helix</keyword>
<feature type="transmembrane region" description="Helical" evidence="2">
    <location>
        <begin position="164"/>
        <end position="185"/>
    </location>
</feature>
<feature type="region of interest" description="Disordered" evidence="1">
    <location>
        <begin position="202"/>
        <end position="226"/>
    </location>
</feature>
<keyword evidence="2" id="KW-0472">Membrane</keyword>
<dbReference type="EMBL" id="LDAU01000048">
    <property type="protein sequence ID" value="KRX09550.1"/>
    <property type="molecule type" value="Genomic_DNA"/>
</dbReference>
<keyword evidence="4" id="KW-1185">Reference proteome</keyword>
<dbReference type="AlphaFoldDB" id="A0A0V0R4Z1"/>
<proteinExistence type="predicted"/>
<dbReference type="Proteomes" id="UP000054937">
    <property type="component" value="Unassembled WGS sequence"/>
</dbReference>
<evidence type="ECO:0000313" key="4">
    <source>
        <dbReference type="Proteomes" id="UP000054937"/>
    </source>
</evidence>
<name>A0A0V0R4Z1_PSEPJ</name>
<accession>A0A0V0R4Z1</accession>
<keyword evidence="2" id="KW-0812">Transmembrane</keyword>
<reference evidence="3 4" key="1">
    <citation type="journal article" date="2015" name="Sci. Rep.">
        <title>Genome of the facultative scuticociliatosis pathogen Pseudocohnilembus persalinus provides insight into its virulence through horizontal gene transfer.</title>
        <authorList>
            <person name="Xiong J."/>
            <person name="Wang G."/>
            <person name="Cheng J."/>
            <person name="Tian M."/>
            <person name="Pan X."/>
            <person name="Warren A."/>
            <person name="Jiang C."/>
            <person name="Yuan D."/>
            <person name="Miao W."/>
        </authorList>
    </citation>
    <scope>NUCLEOTIDE SEQUENCE [LARGE SCALE GENOMIC DNA]</scope>
    <source>
        <strain evidence="3">36N120E</strain>
    </source>
</reference>
<gene>
    <name evidence="3" type="ORF">PPERSA_12293</name>
</gene>
<evidence type="ECO:0000256" key="2">
    <source>
        <dbReference type="SAM" id="Phobius"/>
    </source>
</evidence>
<feature type="compositionally biased region" description="Acidic residues" evidence="1">
    <location>
        <begin position="203"/>
        <end position="219"/>
    </location>
</feature>
<comment type="caution">
    <text evidence="3">The sequence shown here is derived from an EMBL/GenBank/DDBJ whole genome shotgun (WGS) entry which is preliminary data.</text>
</comment>
<sequence>MPCRGSHTQQFLSCDLYQIKAENQDQNSNHMKTYHHTTNLQVKNNLGYYKDGEYYFNDKNEENNYKQSDEFKQYEKEKYDKQNKDENNLTLVQTLYKKNITNQINTAFGPHINKWQNEVLNQIHVAFNKKLILLGYSGEIITLNIFMENKNSIKKSVFHEIMDIGSTLFILLAFIITFLSAKTIFGNLDDVENFNAAQIITGDNEDEDDEDDEEQESDQEQILFEV</sequence>
<dbReference type="InParanoid" id="A0A0V0R4Z1"/>